<sequence>MGIFIASDHGVTPMPNRGSTVESLCIHVSIRCFN</sequence>
<reference evidence="1 2" key="1">
    <citation type="journal article" date="2012" name="J. Bacteriol.">
        <title>Complete Genome Sequence of the Naphthalene-Degrading Pseudomonas putida Strain ND6.</title>
        <authorList>
            <person name="Li S."/>
            <person name="Zhao H."/>
            <person name="Li Y."/>
            <person name="Niu S."/>
            <person name="Cai B."/>
        </authorList>
    </citation>
    <scope>NUCLEOTIDE SEQUENCE [LARGE SCALE GENOMIC DNA]</scope>
    <source>
        <strain evidence="1 2">ND6</strain>
    </source>
</reference>
<evidence type="ECO:0000313" key="1">
    <source>
        <dbReference type="EMBL" id="AFK72007.1"/>
    </source>
</evidence>
<protein>
    <submittedName>
        <fullName evidence="1">Uncharacterized protein</fullName>
    </submittedName>
</protein>
<dbReference type="KEGG" id="ppi:YSA_09652"/>
<organism evidence="1 2">
    <name type="scientific">Pseudomonas putida ND6</name>
    <dbReference type="NCBI Taxonomy" id="231023"/>
    <lineage>
        <taxon>Bacteria</taxon>
        <taxon>Pseudomonadati</taxon>
        <taxon>Pseudomonadota</taxon>
        <taxon>Gammaproteobacteria</taxon>
        <taxon>Pseudomonadales</taxon>
        <taxon>Pseudomonadaceae</taxon>
        <taxon>Pseudomonas</taxon>
    </lineage>
</organism>
<dbReference type="AlphaFoldDB" id="I3V2N6"/>
<dbReference type="Proteomes" id="UP000005268">
    <property type="component" value="Chromosome"/>
</dbReference>
<proteinExistence type="predicted"/>
<name>I3V2N6_PSEPU</name>
<accession>I3V2N6</accession>
<dbReference type="EMBL" id="CP003588">
    <property type="protein sequence ID" value="AFK72007.1"/>
    <property type="molecule type" value="Genomic_DNA"/>
</dbReference>
<dbReference type="HOGENOM" id="CLU_3375423_0_0_6"/>
<evidence type="ECO:0000313" key="2">
    <source>
        <dbReference type="Proteomes" id="UP000005268"/>
    </source>
</evidence>
<gene>
    <name evidence="1" type="ORF">YSA_09652</name>
</gene>